<protein>
    <submittedName>
        <fullName evidence="2">Uncharacterized protein</fullName>
    </submittedName>
</protein>
<name>A0ABZ0YF80_9GAMM</name>
<feature type="compositionally biased region" description="Basic and acidic residues" evidence="1">
    <location>
        <begin position="1"/>
        <end position="16"/>
    </location>
</feature>
<feature type="compositionally biased region" description="Basic residues" evidence="1">
    <location>
        <begin position="39"/>
        <end position="49"/>
    </location>
</feature>
<dbReference type="Proteomes" id="UP001321908">
    <property type="component" value="Chromosome"/>
</dbReference>
<evidence type="ECO:0000313" key="3">
    <source>
        <dbReference type="Proteomes" id="UP001321908"/>
    </source>
</evidence>
<feature type="region of interest" description="Disordered" evidence="1">
    <location>
        <begin position="1"/>
        <end position="66"/>
    </location>
</feature>
<evidence type="ECO:0000313" key="2">
    <source>
        <dbReference type="EMBL" id="WQH10752.1"/>
    </source>
</evidence>
<feature type="compositionally biased region" description="Basic and acidic residues" evidence="1">
    <location>
        <begin position="50"/>
        <end position="64"/>
    </location>
</feature>
<keyword evidence="3" id="KW-1185">Reference proteome</keyword>
<dbReference type="RefSeq" id="WP_246925086.1">
    <property type="nucleotide sequence ID" value="NZ_CP140151.1"/>
</dbReference>
<feature type="compositionally biased region" description="Basic and acidic residues" evidence="1">
    <location>
        <begin position="27"/>
        <end position="38"/>
    </location>
</feature>
<evidence type="ECO:0000256" key="1">
    <source>
        <dbReference type="SAM" id="MobiDB-lite"/>
    </source>
</evidence>
<reference evidence="2 3" key="1">
    <citation type="submission" date="2023-11" db="EMBL/GenBank/DDBJ databases">
        <title>MicrobeMod: A computational toolkit for identifying prokaryotic methylation and restriction-modification with nanopore sequencing.</title>
        <authorList>
            <person name="Crits-Christoph A."/>
            <person name="Kang S.C."/>
            <person name="Lee H."/>
            <person name="Ostrov N."/>
        </authorList>
    </citation>
    <scope>NUCLEOTIDE SEQUENCE [LARGE SCALE GENOMIC DNA]</scope>
    <source>
        <strain evidence="2 3">ATCC 43984</strain>
    </source>
</reference>
<organism evidence="2 3">
    <name type="scientific">Chromohalobacter canadensis</name>
    <dbReference type="NCBI Taxonomy" id="141389"/>
    <lineage>
        <taxon>Bacteria</taxon>
        <taxon>Pseudomonadati</taxon>
        <taxon>Pseudomonadota</taxon>
        <taxon>Gammaproteobacteria</taxon>
        <taxon>Oceanospirillales</taxon>
        <taxon>Halomonadaceae</taxon>
        <taxon>Chromohalobacter</taxon>
    </lineage>
</organism>
<proteinExistence type="predicted"/>
<gene>
    <name evidence="2" type="ORF">SR908_07645</name>
</gene>
<sequence length="83" mass="9542">MPSNEVERLLPTRGLDKVTPNTLDTPSRLRDALGEIRRTHSRSTARRTRRPGEPSRPRDHDETGRAAAAEYRLKCQVLDSRRH</sequence>
<dbReference type="EMBL" id="CP140151">
    <property type="protein sequence ID" value="WQH10752.1"/>
    <property type="molecule type" value="Genomic_DNA"/>
</dbReference>
<accession>A0ABZ0YF80</accession>